<accession>A0A6A5WWH6</accession>
<dbReference type="EMBL" id="ML977564">
    <property type="protein sequence ID" value="KAF2005304.1"/>
    <property type="molecule type" value="Genomic_DNA"/>
</dbReference>
<name>A0A6A5WWH6_9PLEO</name>
<protein>
    <submittedName>
        <fullName evidence="1">Uncharacterized protein</fullName>
    </submittedName>
</protein>
<evidence type="ECO:0000313" key="1">
    <source>
        <dbReference type="EMBL" id="KAF2005304.1"/>
    </source>
</evidence>
<dbReference type="Proteomes" id="UP000799779">
    <property type="component" value="Unassembled WGS sequence"/>
</dbReference>
<reference evidence="1" key="1">
    <citation type="journal article" date="2020" name="Stud. Mycol.">
        <title>101 Dothideomycetes genomes: a test case for predicting lifestyles and emergence of pathogens.</title>
        <authorList>
            <person name="Haridas S."/>
            <person name="Albert R."/>
            <person name="Binder M."/>
            <person name="Bloem J."/>
            <person name="Labutti K."/>
            <person name="Salamov A."/>
            <person name="Andreopoulos B."/>
            <person name="Baker S."/>
            <person name="Barry K."/>
            <person name="Bills G."/>
            <person name="Bluhm B."/>
            <person name="Cannon C."/>
            <person name="Castanera R."/>
            <person name="Culley D."/>
            <person name="Daum C."/>
            <person name="Ezra D."/>
            <person name="Gonzalez J."/>
            <person name="Henrissat B."/>
            <person name="Kuo A."/>
            <person name="Liang C."/>
            <person name="Lipzen A."/>
            <person name="Lutzoni F."/>
            <person name="Magnuson J."/>
            <person name="Mondo S."/>
            <person name="Nolan M."/>
            <person name="Ohm R."/>
            <person name="Pangilinan J."/>
            <person name="Park H.-J."/>
            <person name="Ramirez L."/>
            <person name="Alfaro M."/>
            <person name="Sun H."/>
            <person name="Tritt A."/>
            <person name="Yoshinaga Y."/>
            <person name="Zwiers L.-H."/>
            <person name="Turgeon B."/>
            <person name="Goodwin S."/>
            <person name="Spatafora J."/>
            <person name="Crous P."/>
            <person name="Grigoriev I."/>
        </authorList>
    </citation>
    <scope>NUCLEOTIDE SEQUENCE</scope>
    <source>
        <strain evidence="1">CBS 123094</strain>
    </source>
</reference>
<evidence type="ECO:0000313" key="2">
    <source>
        <dbReference type="Proteomes" id="UP000799779"/>
    </source>
</evidence>
<gene>
    <name evidence="1" type="ORF">P154DRAFT_571511</name>
</gene>
<proteinExistence type="predicted"/>
<keyword evidence="2" id="KW-1185">Reference proteome</keyword>
<sequence length="150" mass="17434">MYLEFIDEVEYEHVPKSFHRSLLEKTRIRGQKEECFDATVEDFEVRGLLVKVEKKTKALDLQWEVRSIRTELTKIGREKESIKESLKQFMAGGSQSRNFMQISVLTAYLPSRGDIRIQDTHQISSMSPTCYMKTDLGLNVNPTDLPPRHI</sequence>
<dbReference type="AlphaFoldDB" id="A0A6A5WWH6"/>
<organism evidence="1 2">
    <name type="scientific">Amniculicola lignicola CBS 123094</name>
    <dbReference type="NCBI Taxonomy" id="1392246"/>
    <lineage>
        <taxon>Eukaryota</taxon>
        <taxon>Fungi</taxon>
        <taxon>Dikarya</taxon>
        <taxon>Ascomycota</taxon>
        <taxon>Pezizomycotina</taxon>
        <taxon>Dothideomycetes</taxon>
        <taxon>Pleosporomycetidae</taxon>
        <taxon>Pleosporales</taxon>
        <taxon>Amniculicolaceae</taxon>
        <taxon>Amniculicola</taxon>
    </lineage>
</organism>